<evidence type="ECO:0000313" key="2">
    <source>
        <dbReference type="EMBL" id="CDJ66684.1"/>
    </source>
</evidence>
<dbReference type="GO" id="GO:0004527">
    <property type="term" value="F:exonuclease activity"/>
    <property type="evidence" value="ECO:0007669"/>
    <property type="project" value="UniProtKB-KW"/>
</dbReference>
<organism evidence="2 3">
    <name type="scientific">Eimeria necatrix</name>
    <dbReference type="NCBI Taxonomy" id="51315"/>
    <lineage>
        <taxon>Eukaryota</taxon>
        <taxon>Sar</taxon>
        <taxon>Alveolata</taxon>
        <taxon>Apicomplexa</taxon>
        <taxon>Conoidasida</taxon>
        <taxon>Coccidia</taxon>
        <taxon>Eucoccidiorida</taxon>
        <taxon>Eimeriorina</taxon>
        <taxon>Eimeriidae</taxon>
        <taxon>Eimeria</taxon>
    </lineage>
</organism>
<feature type="compositionally biased region" description="Acidic residues" evidence="1">
    <location>
        <begin position="25"/>
        <end position="34"/>
    </location>
</feature>
<evidence type="ECO:0000256" key="1">
    <source>
        <dbReference type="SAM" id="MobiDB-lite"/>
    </source>
</evidence>
<keyword evidence="2" id="KW-0540">Nuclease</keyword>
<keyword evidence="3" id="KW-1185">Reference proteome</keyword>
<evidence type="ECO:0000313" key="3">
    <source>
        <dbReference type="Proteomes" id="UP000030754"/>
    </source>
</evidence>
<dbReference type="RefSeq" id="XP_013435151.1">
    <property type="nucleotide sequence ID" value="XM_013579697.1"/>
</dbReference>
<accession>U6MW24</accession>
<reference evidence="2" key="2">
    <citation type="submission" date="2013-10" db="EMBL/GenBank/DDBJ databases">
        <authorList>
            <person name="Aslett M."/>
        </authorList>
    </citation>
    <scope>NUCLEOTIDE SEQUENCE [LARGE SCALE GENOMIC DNA]</scope>
    <source>
        <strain evidence="2">Houghton</strain>
    </source>
</reference>
<dbReference type="GeneID" id="25472527"/>
<sequence length="149" mass="15210">MQTTRTGNMGLAGAAPTYTWGDNQASEDEEDEADAAAAAAEPAAAAAEPAAAAAEPAAAAAAAAAVKGLQLELPVSVHLKEAYGKSLLPFTNFVSNFKATLDHIFISEDLQAVGTLPGVCVEPVETLGGLLSRYYPSDHLSIAADLIQL</sequence>
<dbReference type="SUPFAM" id="SSF56219">
    <property type="entry name" value="DNase I-like"/>
    <property type="match status" value="1"/>
</dbReference>
<dbReference type="EMBL" id="HG723726">
    <property type="protein sequence ID" value="CDJ66684.1"/>
    <property type="molecule type" value="Genomic_DNA"/>
</dbReference>
<name>U6MW24_9EIME</name>
<keyword evidence="2" id="KW-0269">Exonuclease</keyword>
<feature type="region of interest" description="Disordered" evidence="1">
    <location>
        <begin position="1"/>
        <end position="41"/>
    </location>
</feature>
<dbReference type="InterPro" id="IPR036691">
    <property type="entry name" value="Endo/exonu/phosph_ase_sf"/>
</dbReference>
<keyword evidence="2" id="KW-0255">Endonuclease</keyword>
<dbReference type="GO" id="GO:0004519">
    <property type="term" value="F:endonuclease activity"/>
    <property type="evidence" value="ECO:0007669"/>
    <property type="project" value="UniProtKB-KW"/>
</dbReference>
<dbReference type="VEuPathDB" id="ToxoDB:ENH_00023570"/>
<proteinExistence type="predicted"/>
<keyword evidence="2" id="KW-0378">Hydrolase</keyword>
<dbReference type="OrthoDB" id="332064at2759"/>
<dbReference type="Proteomes" id="UP000030754">
    <property type="component" value="Unassembled WGS sequence"/>
</dbReference>
<protein>
    <submittedName>
        <fullName evidence="2">Endonuclease/exonuclease/phosphatase family protein, related</fullName>
    </submittedName>
</protein>
<reference evidence="2" key="1">
    <citation type="submission" date="2013-10" db="EMBL/GenBank/DDBJ databases">
        <title>Genomic analysis of the causative agents of coccidiosis in chickens.</title>
        <authorList>
            <person name="Reid A.J."/>
            <person name="Blake D."/>
            <person name="Billington K."/>
            <person name="Browne H."/>
            <person name="Dunn M."/>
            <person name="Hung S."/>
            <person name="Kawahara F."/>
            <person name="Miranda-Saavedra D."/>
            <person name="Mourier T."/>
            <person name="Nagra H."/>
            <person name="Otto T.D."/>
            <person name="Rawlings N."/>
            <person name="Sanchez A."/>
            <person name="Sanders M."/>
            <person name="Subramaniam C."/>
            <person name="Tay Y."/>
            <person name="Dear P."/>
            <person name="Doerig C."/>
            <person name="Gruber A."/>
            <person name="Parkinson J."/>
            <person name="Shirley M."/>
            <person name="Wan K.L."/>
            <person name="Berriman M."/>
            <person name="Tomley F."/>
            <person name="Pain A."/>
        </authorList>
    </citation>
    <scope>NUCLEOTIDE SEQUENCE [LARGE SCALE GENOMIC DNA]</scope>
    <source>
        <strain evidence="2">Houghton</strain>
    </source>
</reference>
<dbReference type="Gene3D" id="3.60.10.10">
    <property type="entry name" value="Endonuclease/exonuclease/phosphatase"/>
    <property type="match status" value="1"/>
</dbReference>
<gene>
    <name evidence="2" type="ORF">ENH_00023570</name>
</gene>
<dbReference type="AlphaFoldDB" id="U6MW24"/>